<feature type="transmembrane region" description="Helical" evidence="6">
    <location>
        <begin position="156"/>
        <end position="174"/>
    </location>
</feature>
<evidence type="ECO:0000256" key="3">
    <source>
        <dbReference type="ARBA" id="ARBA00022692"/>
    </source>
</evidence>
<organism evidence="8 9">
    <name type="scientific">Glutamicibacter uratoxydans</name>
    <name type="common">Arthrobacter uratoxydans</name>
    <dbReference type="NCBI Taxonomy" id="43667"/>
    <lineage>
        <taxon>Bacteria</taxon>
        <taxon>Bacillati</taxon>
        <taxon>Actinomycetota</taxon>
        <taxon>Actinomycetes</taxon>
        <taxon>Micrococcales</taxon>
        <taxon>Micrococcaceae</taxon>
        <taxon>Glutamicibacter</taxon>
    </lineage>
</organism>
<keyword evidence="3 6" id="KW-0812">Transmembrane</keyword>
<feature type="transmembrane region" description="Helical" evidence="6">
    <location>
        <begin position="275"/>
        <end position="294"/>
    </location>
</feature>
<dbReference type="OrthoDB" id="5242975at2"/>
<feature type="transmembrane region" description="Helical" evidence="6">
    <location>
        <begin position="248"/>
        <end position="269"/>
    </location>
</feature>
<feature type="transmembrane region" description="Helical" evidence="6">
    <location>
        <begin position="70"/>
        <end position="88"/>
    </location>
</feature>
<feature type="transmembrane region" description="Helical" evidence="6">
    <location>
        <begin position="181"/>
        <end position="203"/>
    </location>
</feature>
<keyword evidence="4 6" id="KW-1133">Transmembrane helix</keyword>
<sequence>MRFSSVNRRGALAAYGLLSAIWGTNFLFMQAAAPYISAGQTALLRLVFGAVPIIIFAAATGSFSVRHLRFAHRFIPQAILGAGLYYFAYATGTFMLDSGIAGALSGSIPLFAAIGAVLVFRTEKLTAPKTAGLLLGAAGVVVIAQPWNAASIDAAGVLWMLLGSASLGLSYGYARRFITPLGIPAAAAASYQTVLAAIGLALFTDLEGITNIARDPGALASVVLGLGVMGTGVVFVLYYIIVASLGAVTASTASYIPPVFAMGIGIVFLGEDFDAAALAGVALILGAAAIMQIAQRRSELSGREGLLQKQ</sequence>
<feature type="transmembrane region" description="Helical" evidence="6">
    <location>
        <begin position="132"/>
        <end position="150"/>
    </location>
</feature>
<dbReference type="InterPro" id="IPR050638">
    <property type="entry name" value="AA-Vitamin_Transporters"/>
</dbReference>
<keyword evidence="9" id="KW-1185">Reference proteome</keyword>
<dbReference type="GO" id="GO:0016020">
    <property type="term" value="C:membrane"/>
    <property type="evidence" value="ECO:0007669"/>
    <property type="project" value="UniProtKB-SubCell"/>
</dbReference>
<dbReference type="AlphaFoldDB" id="A0A4Y4DQZ8"/>
<dbReference type="InterPro" id="IPR037185">
    <property type="entry name" value="EmrE-like"/>
</dbReference>
<feature type="transmembrane region" description="Helical" evidence="6">
    <location>
        <begin position="12"/>
        <end position="36"/>
    </location>
</feature>
<comment type="similarity">
    <text evidence="2">Belongs to the EamA transporter family.</text>
</comment>
<dbReference type="EMBL" id="BJNY01000007">
    <property type="protein sequence ID" value="GED05950.1"/>
    <property type="molecule type" value="Genomic_DNA"/>
</dbReference>
<feature type="transmembrane region" description="Helical" evidence="6">
    <location>
        <begin position="100"/>
        <end position="120"/>
    </location>
</feature>
<reference evidence="8 9" key="1">
    <citation type="submission" date="2019-06" db="EMBL/GenBank/DDBJ databases">
        <title>Whole genome shotgun sequence of Glutamicibacter uratoxydans NBRC 15515.</title>
        <authorList>
            <person name="Hosoyama A."/>
            <person name="Uohara A."/>
            <person name="Ohji S."/>
            <person name="Ichikawa N."/>
        </authorList>
    </citation>
    <scope>NUCLEOTIDE SEQUENCE [LARGE SCALE GENOMIC DNA]</scope>
    <source>
        <strain evidence="8 9">NBRC 15515</strain>
    </source>
</reference>
<keyword evidence="5 6" id="KW-0472">Membrane</keyword>
<feature type="transmembrane region" description="Helical" evidence="6">
    <location>
        <begin position="42"/>
        <end position="63"/>
    </location>
</feature>
<evidence type="ECO:0000256" key="5">
    <source>
        <dbReference type="ARBA" id="ARBA00023136"/>
    </source>
</evidence>
<dbReference type="SUPFAM" id="SSF103481">
    <property type="entry name" value="Multidrug resistance efflux transporter EmrE"/>
    <property type="match status" value="2"/>
</dbReference>
<dbReference type="RefSeq" id="WP_141363502.1">
    <property type="nucleotide sequence ID" value="NZ_BAAAJL010000003.1"/>
</dbReference>
<protein>
    <submittedName>
        <fullName evidence="8">EamA family transporter</fullName>
    </submittedName>
</protein>
<gene>
    <name evidence="8" type="ORF">AUR04nite_14820</name>
</gene>
<evidence type="ECO:0000256" key="4">
    <source>
        <dbReference type="ARBA" id="ARBA00022989"/>
    </source>
</evidence>
<name>A0A4Y4DQZ8_GLUUR</name>
<evidence type="ECO:0000256" key="1">
    <source>
        <dbReference type="ARBA" id="ARBA00004141"/>
    </source>
</evidence>
<proteinExistence type="inferred from homology"/>
<comment type="subcellular location">
    <subcellularLocation>
        <location evidence="1">Membrane</location>
        <topology evidence="1">Multi-pass membrane protein</topology>
    </subcellularLocation>
</comment>
<feature type="domain" description="EamA" evidence="7">
    <location>
        <begin position="155"/>
        <end position="291"/>
    </location>
</feature>
<feature type="domain" description="EamA" evidence="7">
    <location>
        <begin position="17"/>
        <end position="143"/>
    </location>
</feature>
<evidence type="ECO:0000256" key="6">
    <source>
        <dbReference type="SAM" id="Phobius"/>
    </source>
</evidence>
<dbReference type="Pfam" id="PF00892">
    <property type="entry name" value="EamA"/>
    <property type="match status" value="2"/>
</dbReference>
<evidence type="ECO:0000313" key="9">
    <source>
        <dbReference type="Proteomes" id="UP000316612"/>
    </source>
</evidence>
<dbReference type="InterPro" id="IPR000620">
    <property type="entry name" value="EamA_dom"/>
</dbReference>
<evidence type="ECO:0000259" key="7">
    <source>
        <dbReference type="Pfam" id="PF00892"/>
    </source>
</evidence>
<dbReference type="PANTHER" id="PTHR32322:SF2">
    <property type="entry name" value="EAMA DOMAIN-CONTAINING PROTEIN"/>
    <property type="match status" value="1"/>
</dbReference>
<accession>A0A4Y4DQZ8</accession>
<evidence type="ECO:0000256" key="2">
    <source>
        <dbReference type="ARBA" id="ARBA00007362"/>
    </source>
</evidence>
<comment type="caution">
    <text evidence="8">The sequence shown here is derived from an EMBL/GenBank/DDBJ whole genome shotgun (WGS) entry which is preliminary data.</text>
</comment>
<dbReference type="PANTHER" id="PTHR32322">
    <property type="entry name" value="INNER MEMBRANE TRANSPORTER"/>
    <property type="match status" value="1"/>
</dbReference>
<evidence type="ECO:0000313" key="8">
    <source>
        <dbReference type="EMBL" id="GED05950.1"/>
    </source>
</evidence>
<feature type="transmembrane region" description="Helical" evidence="6">
    <location>
        <begin position="218"/>
        <end position="241"/>
    </location>
</feature>
<dbReference type="Proteomes" id="UP000316612">
    <property type="component" value="Unassembled WGS sequence"/>
</dbReference>